<evidence type="ECO:0000313" key="2">
    <source>
        <dbReference type="EMBL" id="PQM41920.1"/>
    </source>
</evidence>
<organism evidence="2 3">
    <name type="scientific">Prunus yedoensis var. nudiflora</name>
    <dbReference type="NCBI Taxonomy" id="2094558"/>
    <lineage>
        <taxon>Eukaryota</taxon>
        <taxon>Viridiplantae</taxon>
        <taxon>Streptophyta</taxon>
        <taxon>Embryophyta</taxon>
        <taxon>Tracheophyta</taxon>
        <taxon>Spermatophyta</taxon>
        <taxon>Magnoliopsida</taxon>
        <taxon>eudicotyledons</taxon>
        <taxon>Gunneridae</taxon>
        <taxon>Pentapetalae</taxon>
        <taxon>rosids</taxon>
        <taxon>fabids</taxon>
        <taxon>Rosales</taxon>
        <taxon>Rosaceae</taxon>
        <taxon>Amygdaloideae</taxon>
        <taxon>Amygdaleae</taxon>
        <taxon>Prunus</taxon>
    </lineage>
</organism>
<dbReference type="EMBL" id="PJQY01002896">
    <property type="protein sequence ID" value="PQM41920.1"/>
    <property type="molecule type" value="Genomic_DNA"/>
</dbReference>
<dbReference type="Proteomes" id="UP000250321">
    <property type="component" value="Unassembled WGS sequence"/>
</dbReference>
<dbReference type="OrthoDB" id="2121326at2759"/>
<evidence type="ECO:0000256" key="1">
    <source>
        <dbReference type="SAM" id="MobiDB-lite"/>
    </source>
</evidence>
<reference evidence="2 3" key="1">
    <citation type="submission" date="2018-02" db="EMBL/GenBank/DDBJ databases">
        <title>Draft genome of wild Prunus yedoensis var. nudiflora.</title>
        <authorList>
            <person name="Baek S."/>
            <person name="Kim J.-H."/>
            <person name="Choi K."/>
            <person name="Kim G.-B."/>
            <person name="Cho A."/>
            <person name="Jang H."/>
            <person name="Shin C.-H."/>
            <person name="Yu H.-J."/>
            <person name="Mun J.-H."/>
        </authorList>
    </citation>
    <scope>NUCLEOTIDE SEQUENCE [LARGE SCALE GENOMIC DNA]</scope>
    <source>
        <strain evidence="3">cv. Jeju island</strain>
        <tissue evidence="2">Leaf</tissue>
    </source>
</reference>
<keyword evidence="3" id="KW-1185">Reference proteome</keyword>
<sequence>MGVRRAEQLVIQAKKDENDKGSERVSSQWRGAATLSQLRGSAALAQGSGGLVEAVESSTAPSLDEVMQAVESWDGGHADSILW</sequence>
<feature type="region of interest" description="Disordered" evidence="1">
    <location>
        <begin position="1"/>
        <end position="26"/>
    </location>
</feature>
<name>A0A314UWV1_PRUYE</name>
<protein>
    <submittedName>
        <fullName evidence="2">Uncharacterized protein</fullName>
    </submittedName>
</protein>
<evidence type="ECO:0000313" key="3">
    <source>
        <dbReference type="Proteomes" id="UP000250321"/>
    </source>
</evidence>
<gene>
    <name evidence="2" type="ORF">Pyn_04279</name>
</gene>
<dbReference type="AlphaFoldDB" id="A0A314UWV1"/>
<comment type="caution">
    <text evidence="2">The sequence shown here is derived from an EMBL/GenBank/DDBJ whole genome shotgun (WGS) entry which is preliminary data.</text>
</comment>
<proteinExistence type="predicted"/>
<accession>A0A314UWV1</accession>
<feature type="compositionally biased region" description="Basic and acidic residues" evidence="1">
    <location>
        <begin position="1"/>
        <end position="23"/>
    </location>
</feature>